<proteinExistence type="predicted"/>
<sequence length="422" mass="47409">MNITKRGEVWHLRRRVPKAYAPVDPRREVVISLRTGSEEVARQKAPLLWDRQVETWEALLDGATGDAEARFAAAKRLAKVQGYRFLDSSKVARLPVQELLARIELTAGDEMRDPLGADSLLGGAELPLITVSRALELFWGLARDKTLGKSADQIRRWRYPHIKAVQNFISVVGDKPLADLTIDDFLDFRDWWAERLEREGLTANSANKDLTHLGAVLKRVNRDKRLGLKLPLGDLSFRQGRAARRPPFSDGWIRDQLLAPGALDGLEPQARAILLVMVNTGLRPSEIAALRPEEIRLDDPIPHLLLQPIGRVLKTQNAERVMPLLGVSFEAMRAFPEGFSRYRESSATLSAKVNGYLREAGLLESERHSLYSLRHALEDRMLAAEIDERIRRDVMGHALGRERYGAGGRLATIAKLLEPIAF</sequence>
<dbReference type="GO" id="GO:0015074">
    <property type="term" value="P:DNA integration"/>
    <property type="evidence" value="ECO:0007669"/>
    <property type="project" value="UniProtKB-KW"/>
</dbReference>
<feature type="domain" description="Core-binding (CB)" evidence="6">
    <location>
        <begin position="129"/>
        <end position="221"/>
    </location>
</feature>
<dbReference type="Pfam" id="PF20172">
    <property type="entry name" value="DUF6538"/>
    <property type="match status" value="1"/>
</dbReference>
<accession>A0A074JHR3</accession>
<dbReference type="InterPro" id="IPR013762">
    <property type="entry name" value="Integrase-like_cat_sf"/>
</dbReference>
<evidence type="ECO:0000313" key="7">
    <source>
        <dbReference type="EMBL" id="KEO55465.1"/>
    </source>
</evidence>
<evidence type="ECO:0000256" key="1">
    <source>
        <dbReference type="ARBA" id="ARBA00022908"/>
    </source>
</evidence>
<dbReference type="GO" id="GO:0006310">
    <property type="term" value="P:DNA recombination"/>
    <property type="evidence" value="ECO:0007669"/>
    <property type="project" value="UniProtKB-KW"/>
</dbReference>
<dbReference type="InterPro" id="IPR011010">
    <property type="entry name" value="DNA_brk_join_enz"/>
</dbReference>
<dbReference type="eggNOG" id="COG4974">
    <property type="taxonomic scope" value="Bacteria"/>
</dbReference>
<evidence type="ECO:0000313" key="8">
    <source>
        <dbReference type="Proteomes" id="UP000027432"/>
    </source>
</evidence>
<dbReference type="OrthoDB" id="7222937at2"/>
<keyword evidence="1" id="KW-0229">DNA integration</keyword>
<dbReference type="RefSeq" id="WP_038073719.1">
    <property type="nucleotide sequence ID" value="NZ_AUND01000002.1"/>
</dbReference>
<dbReference type="EMBL" id="AUND01000002">
    <property type="protein sequence ID" value="KEO55465.1"/>
    <property type="molecule type" value="Genomic_DNA"/>
</dbReference>
<dbReference type="Proteomes" id="UP000027432">
    <property type="component" value="Unassembled WGS sequence"/>
</dbReference>
<evidence type="ECO:0000259" key="5">
    <source>
        <dbReference type="PROSITE" id="PS51898"/>
    </source>
</evidence>
<dbReference type="SUPFAM" id="SSF56349">
    <property type="entry name" value="DNA breaking-rejoining enzymes"/>
    <property type="match status" value="1"/>
</dbReference>
<keyword evidence="2 4" id="KW-0238">DNA-binding</keyword>
<dbReference type="AlphaFoldDB" id="A0A074JHR3"/>
<evidence type="ECO:0000256" key="2">
    <source>
        <dbReference type="ARBA" id="ARBA00023125"/>
    </source>
</evidence>
<dbReference type="InterPro" id="IPR046668">
    <property type="entry name" value="DUF6538"/>
</dbReference>
<organism evidence="7 8">
    <name type="scientific">Thioclava pacifica DSM 10166</name>
    <dbReference type="NCBI Taxonomy" id="1353537"/>
    <lineage>
        <taxon>Bacteria</taxon>
        <taxon>Pseudomonadati</taxon>
        <taxon>Pseudomonadota</taxon>
        <taxon>Alphaproteobacteria</taxon>
        <taxon>Rhodobacterales</taxon>
        <taxon>Paracoccaceae</taxon>
        <taxon>Thioclava</taxon>
    </lineage>
</organism>
<dbReference type="InterPro" id="IPR044068">
    <property type="entry name" value="CB"/>
</dbReference>
<keyword evidence="8" id="KW-1185">Reference proteome</keyword>
<feature type="domain" description="Tyr recombinase" evidence="5">
    <location>
        <begin position="243"/>
        <end position="418"/>
    </location>
</feature>
<dbReference type="PROSITE" id="PS51898">
    <property type="entry name" value="TYR_RECOMBINASE"/>
    <property type="match status" value="1"/>
</dbReference>
<keyword evidence="3" id="KW-0233">DNA recombination</keyword>
<reference evidence="7 8" key="1">
    <citation type="submission" date="2013-07" db="EMBL/GenBank/DDBJ databases">
        <title>Thioclava pacifica DSM 10166 Genome Sequencing.</title>
        <authorList>
            <person name="Lai Q."/>
            <person name="Shao Z."/>
        </authorList>
    </citation>
    <scope>NUCLEOTIDE SEQUENCE [LARGE SCALE GENOMIC DNA]</scope>
    <source>
        <strain evidence="7 8">DSM 10166</strain>
    </source>
</reference>
<evidence type="ECO:0000259" key="6">
    <source>
        <dbReference type="PROSITE" id="PS51900"/>
    </source>
</evidence>
<name>A0A074JHR3_9RHOB</name>
<evidence type="ECO:0008006" key="9">
    <source>
        <dbReference type="Google" id="ProtNLM"/>
    </source>
</evidence>
<gene>
    <name evidence="7" type="ORF">TP2_15615</name>
</gene>
<evidence type="ECO:0000256" key="4">
    <source>
        <dbReference type="PROSITE-ProRule" id="PRU01248"/>
    </source>
</evidence>
<dbReference type="PROSITE" id="PS51900">
    <property type="entry name" value="CB"/>
    <property type="match status" value="1"/>
</dbReference>
<dbReference type="Gene3D" id="1.10.443.10">
    <property type="entry name" value="Intergrase catalytic core"/>
    <property type="match status" value="1"/>
</dbReference>
<dbReference type="InterPro" id="IPR002104">
    <property type="entry name" value="Integrase_catalytic"/>
</dbReference>
<dbReference type="Pfam" id="PF00589">
    <property type="entry name" value="Phage_integrase"/>
    <property type="match status" value="1"/>
</dbReference>
<comment type="caution">
    <text evidence="7">The sequence shown here is derived from an EMBL/GenBank/DDBJ whole genome shotgun (WGS) entry which is preliminary data.</text>
</comment>
<evidence type="ECO:0000256" key="3">
    <source>
        <dbReference type="ARBA" id="ARBA00023172"/>
    </source>
</evidence>
<dbReference type="GO" id="GO:0003677">
    <property type="term" value="F:DNA binding"/>
    <property type="evidence" value="ECO:0007669"/>
    <property type="project" value="UniProtKB-UniRule"/>
</dbReference>
<protein>
    <recommendedName>
        <fullName evidence="9">Integrase</fullName>
    </recommendedName>
</protein>